<dbReference type="EMBL" id="JACGCI010000006">
    <property type="protein sequence ID" value="KAF6762998.1"/>
    <property type="molecule type" value="Genomic_DNA"/>
</dbReference>
<proteinExistence type="predicted"/>
<dbReference type="PANTHER" id="PTHR38048">
    <property type="entry name" value="EXPRESSED PROTEIN"/>
    <property type="match status" value="1"/>
</dbReference>
<reference evidence="2 3" key="1">
    <citation type="submission" date="2020-07" db="EMBL/GenBank/DDBJ databases">
        <title>Comparative genomics of pyrophilous fungi reveals a link between fire events and developmental genes.</title>
        <authorList>
            <consortium name="DOE Joint Genome Institute"/>
            <person name="Steindorff A.S."/>
            <person name="Carver A."/>
            <person name="Calhoun S."/>
            <person name="Stillman K."/>
            <person name="Liu H."/>
            <person name="Lipzen A."/>
            <person name="Pangilinan J."/>
            <person name="Labutti K."/>
            <person name="Bruns T.D."/>
            <person name="Grigoriev I.V."/>
        </authorList>
    </citation>
    <scope>NUCLEOTIDE SEQUENCE [LARGE SCALE GENOMIC DNA]</scope>
    <source>
        <strain evidence="2 3">CBS 144469</strain>
    </source>
</reference>
<name>A0A8H6IEV1_9AGAR</name>
<organism evidence="2 3">
    <name type="scientific">Ephemerocybe angulata</name>
    <dbReference type="NCBI Taxonomy" id="980116"/>
    <lineage>
        <taxon>Eukaryota</taxon>
        <taxon>Fungi</taxon>
        <taxon>Dikarya</taxon>
        <taxon>Basidiomycota</taxon>
        <taxon>Agaricomycotina</taxon>
        <taxon>Agaricomycetes</taxon>
        <taxon>Agaricomycetidae</taxon>
        <taxon>Agaricales</taxon>
        <taxon>Agaricineae</taxon>
        <taxon>Psathyrellaceae</taxon>
        <taxon>Ephemerocybe</taxon>
    </lineage>
</organism>
<dbReference type="Pfam" id="PF01814">
    <property type="entry name" value="Hemerythrin"/>
    <property type="match status" value="1"/>
</dbReference>
<accession>A0A8H6IEV1</accession>
<comment type="caution">
    <text evidence="2">The sequence shown here is derived from an EMBL/GenBank/DDBJ whole genome shotgun (WGS) entry which is preliminary data.</text>
</comment>
<evidence type="ECO:0000313" key="3">
    <source>
        <dbReference type="Proteomes" id="UP000521943"/>
    </source>
</evidence>
<gene>
    <name evidence="2" type="ORF">DFP72DRAFT_986781</name>
</gene>
<dbReference type="InterPro" id="IPR053206">
    <property type="entry name" value="Dimeric_xanthone_biosynth"/>
</dbReference>
<dbReference type="CDD" id="cd12108">
    <property type="entry name" value="Hr-like"/>
    <property type="match status" value="1"/>
</dbReference>
<protein>
    <recommendedName>
        <fullName evidence="1">Hemerythrin-like domain-containing protein</fullName>
    </recommendedName>
</protein>
<dbReference type="InterPro" id="IPR012312">
    <property type="entry name" value="Hemerythrin-like"/>
</dbReference>
<keyword evidence="3" id="KW-1185">Reference proteome</keyword>
<dbReference type="OrthoDB" id="10044044at2759"/>
<dbReference type="Proteomes" id="UP000521943">
    <property type="component" value="Unassembled WGS sequence"/>
</dbReference>
<dbReference type="Gene3D" id="1.20.120.520">
    <property type="entry name" value="nmb1532 protein domain like"/>
    <property type="match status" value="1"/>
</dbReference>
<sequence length="171" mass="19889">MSSLNDPATDALESLRRERRMNKLSDKMNQFHSYFKVAILPMDLSKGKGLSLPAFLRLMDDLIHHLTMHHTIEERYLFPTLGKKMPQFSDRETKGEHLESHKQIHEGLDKLSDLIKRWSSEPSTYSPAELKTCLDGFRGVLFRHLDDEVADLRGENLSKYFTEEEVARFPI</sequence>
<evidence type="ECO:0000313" key="2">
    <source>
        <dbReference type="EMBL" id="KAF6762998.1"/>
    </source>
</evidence>
<dbReference type="PANTHER" id="PTHR38048:SF1">
    <property type="entry name" value="HEMERYTHRIN-LIKE DOMAIN-CONTAINING PROTEIN"/>
    <property type="match status" value="1"/>
</dbReference>
<feature type="domain" description="Hemerythrin-like" evidence="1">
    <location>
        <begin position="52"/>
        <end position="148"/>
    </location>
</feature>
<dbReference type="AlphaFoldDB" id="A0A8H6IEV1"/>
<evidence type="ECO:0000259" key="1">
    <source>
        <dbReference type="Pfam" id="PF01814"/>
    </source>
</evidence>